<dbReference type="EnsemblMetazoa" id="GBRI031655-RA">
    <property type="protein sequence ID" value="GBRI031655-PA"/>
    <property type="gene ID" value="GBRI031655"/>
</dbReference>
<evidence type="ECO:0000313" key="2">
    <source>
        <dbReference type="EnsemblMetazoa" id="GBRI031655-PA"/>
    </source>
</evidence>
<dbReference type="AlphaFoldDB" id="A0A1A9WTS4"/>
<protein>
    <submittedName>
        <fullName evidence="2">Uncharacterized protein</fullName>
    </submittedName>
</protein>
<evidence type="ECO:0000313" key="3">
    <source>
        <dbReference type="Proteomes" id="UP000091820"/>
    </source>
</evidence>
<organism evidence="2 3">
    <name type="scientific">Glossina brevipalpis</name>
    <dbReference type="NCBI Taxonomy" id="37001"/>
    <lineage>
        <taxon>Eukaryota</taxon>
        <taxon>Metazoa</taxon>
        <taxon>Ecdysozoa</taxon>
        <taxon>Arthropoda</taxon>
        <taxon>Hexapoda</taxon>
        <taxon>Insecta</taxon>
        <taxon>Pterygota</taxon>
        <taxon>Neoptera</taxon>
        <taxon>Endopterygota</taxon>
        <taxon>Diptera</taxon>
        <taxon>Brachycera</taxon>
        <taxon>Muscomorpha</taxon>
        <taxon>Hippoboscoidea</taxon>
        <taxon>Glossinidae</taxon>
        <taxon>Glossina</taxon>
    </lineage>
</organism>
<dbReference type="Proteomes" id="UP000091820">
    <property type="component" value="Unassembled WGS sequence"/>
</dbReference>
<dbReference type="VEuPathDB" id="VectorBase:GBRI031655"/>
<feature type="transmembrane region" description="Helical" evidence="1">
    <location>
        <begin position="58"/>
        <end position="81"/>
    </location>
</feature>
<keyword evidence="1" id="KW-1133">Transmembrane helix</keyword>
<keyword evidence="1" id="KW-0812">Transmembrane</keyword>
<keyword evidence="1" id="KW-0472">Membrane</keyword>
<accession>A0A1A9WTS4</accession>
<name>A0A1A9WTS4_9MUSC</name>
<reference evidence="2" key="2">
    <citation type="submission" date="2020-05" db="UniProtKB">
        <authorList>
            <consortium name="EnsemblMetazoa"/>
        </authorList>
    </citation>
    <scope>IDENTIFICATION</scope>
    <source>
        <strain evidence="2">IAEA</strain>
    </source>
</reference>
<reference evidence="3" key="1">
    <citation type="submission" date="2014-03" db="EMBL/GenBank/DDBJ databases">
        <authorList>
            <person name="Aksoy S."/>
            <person name="Warren W."/>
            <person name="Wilson R.K."/>
        </authorList>
    </citation>
    <scope>NUCLEOTIDE SEQUENCE [LARGE SCALE GENOMIC DNA]</scope>
    <source>
        <strain evidence="3">IAEA</strain>
    </source>
</reference>
<proteinExistence type="predicted"/>
<sequence length="126" mass="14545">MFTSYMSVHEIRHKLAAFNGLFGLMWFKRYKRCNQISLSQTFIGKFLKLEQYCTKKQIIPALASFLIVILNSQYLIITALADSVILEQYCTENLFIPALADSLTKIKDKEGRSKQANVDRRTALIF</sequence>
<evidence type="ECO:0000256" key="1">
    <source>
        <dbReference type="SAM" id="Phobius"/>
    </source>
</evidence>
<keyword evidence="3" id="KW-1185">Reference proteome</keyword>